<comment type="caution">
    <text evidence="2">The sequence shown here is derived from an EMBL/GenBank/DDBJ whole genome shotgun (WGS) entry which is preliminary data.</text>
</comment>
<keyword evidence="1" id="KW-0472">Membrane</keyword>
<feature type="transmembrane region" description="Helical" evidence="1">
    <location>
        <begin position="28"/>
        <end position="50"/>
    </location>
</feature>
<evidence type="ECO:0000313" key="3">
    <source>
        <dbReference type="Proteomes" id="UP001579974"/>
    </source>
</evidence>
<dbReference type="NCBIfam" id="NF041644">
    <property type="entry name" value="CBO0543_fam"/>
    <property type="match status" value="1"/>
</dbReference>
<proteinExistence type="predicted"/>
<protein>
    <submittedName>
        <fullName evidence="2">CBO0543 family protein</fullName>
    </submittedName>
</protein>
<name>A0ABV5ACX6_9BACL</name>
<reference evidence="2 3" key="1">
    <citation type="journal article" date="2024" name="Int. J. Mol. Sci.">
        <title>Exploration of Alicyclobacillus spp. Genome in Search of Antibiotic Resistance.</title>
        <authorList>
            <person name="Bucka-Kolendo J."/>
            <person name="Kiousi D.E."/>
            <person name="Dekowska A."/>
            <person name="Mikolajczuk-Szczyrba A."/>
            <person name="Karadedos D.M."/>
            <person name="Michael P."/>
            <person name="Galanis A."/>
            <person name="Sokolowska B."/>
        </authorList>
    </citation>
    <scope>NUCLEOTIDE SEQUENCE [LARGE SCALE GENOMIC DNA]</scope>
    <source>
        <strain evidence="2 3">KKP 3000</strain>
    </source>
</reference>
<feature type="transmembrane region" description="Helical" evidence="1">
    <location>
        <begin position="145"/>
        <end position="162"/>
    </location>
</feature>
<dbReference type="RefSeq" id="WP_275473819.1">
    <property type="nucleotide sequence ID" value="NZ_CP162940.1"/>
</dbReference>
<gene>
    <name evidence="2" type="ORF">KKP3000_003567</name>
</gene>
<keyword evidence="1" id="KW-1133">Transmembrane helix</keyword>
<organism evidence="2 3">
    <name type="scientific">Alicyclobacillus fastidiosus</name>
    <dbReference type="NCBI Taxonomy" id="392011"/>
    <lineage>
        <taxon>Bacteria</taxon>
        <taxon>Bacillati</taxon>
        <taxon>Bacillota</taxon>
        <taxon>Bacilli</taxon>
        <taxon>Bacillales</taxon>
        <taxon>Alicyclobacillaceae</taxon>
        <taxon>Alicyclobacillus</taxon>
    </lineage>
</organism>
<feature type="transmembrane region" description="Helical" evidence="1">
    <location>
        <begin position="120"/>
        <end position="139"/>
    </location>
</feature>
<accession>A0ABV5ACX6</accession>
<dbReference type="Proteomes" id="UP001579974">
    <property type="component" value="Unassembled WGS sequence"/>
</dbReference>
<feature type="transmembrane region" description="Helical" evidence="1">
    <location>
        <begin position="88"/>
        <end position="108"/>
    </location>
</feature>
<evidence type="ECO:0000313" key="2">
    <source>
        <dbReference type="EMBL" id="MFB5190123.1"/>
    </source>
</evidence>
<keyword evidence="3" id="KW-1185">Reference proteome</keyword>
<feature type="transmembrane region" description="Helical" evidence="1">
    <location>
        <begin position="62"/>
        <end position="82"/>
    </location>
</feature>
<evidence type="ECO:0000256" key="1">
    <source>
        <dbReference type="SAM" id="Phobius"/>
    </source>
</evidence>
<keyword evidence="1" id="KW-0812">Transmembrane</keyword>
<dbReference type="EMBL" id="JBDXSU010000005">
    <property type="protein sequence ID" value="MFB5190123.1"/>
    <property type="molecule type" value="Genomic_DNA"/>
</dbReference>
<dbReference type="InterPro" id="IPR048147">
    <property type="entry name" value="CBO0543-like"/>
</dbReference>
<sequence>MFIIVRAVIWVLLFWRWGDWPNWKKYQAGILFFIMGDLLYNFLCCNYSMWEHSANRFFPNHTSVTLFIALIIYLCAIILNLGHYPTSLLKQILWMTLWVVASAIAEWIDKLLGLITYHHGWNLWWSTIFMLVAVPMVRLHYKQPLWAYALSVIVVALLLWKFHVSILK</sequence>